<evidence type="ECO:0000313" key="3">
    <source>
        <dbReference type="EMBL" id="PVX49879.1"/>
    </source>
</evidence>
<dbReference type="CDD" id="cd16442">
    <property type="entry name" value="BPL"/>
    <property type="match status" value="1"/>
</dbReference>
<dbReference type="SUPFAM" id="SSF55681">
    <property type="entry name" value="Class II aaRS and biotin synthetases"/>
    <property type="match status" value="1"/>
</dbReference>
<dbReference type="RefSeq" id="WP_116496742.1">
    <property type="nucleotide sequence ID" value="NZ_QENZ01000005.1"/>
</dbReference>
<dbReference type="GO" id="GO:0004077">
    <property type="term" value="F:biotin--[biotin carboxyl-carrier protein] ligase activity"/>
    <property type="evidence" value="ECO:0007669"/>
    <property type="project" value="InterPro"/>
</dbReference>
<dbReference type="GO" id="GO:0005737">
    <property type="term" value="C:cytoplasm"/>
    <property type="evidence" value="ECO:0007669"/>
    <property type="project" value="TreeGrafter"/>
</dbReference>
<dbReference type="Pfam" id="PF03099">
    <property type="entry name" value="BPL_LplA_LipB"/>
    <property type="match status" value="1"/>
</dbReference>
<sequence length="242" mass="27390">MFELIKKEALASTNSYALELINKEEISEPTVVVAKNQLSGRGQAQNQWFSEKDKSLTFSIVLFPKNIKAERQFILSQCVCLALYDTLSKYVEGVSIKWPNDIYINGKKCCGILIENTVMGNGLAYSICGVGLNVNNSSFSVGYVATSLALEAGKTFDLDVIFQQLLMRFEYYYQKAEVGKNTFINTEYHNHLFRLGVQSSFEDKDGQFQAKVIGVDQYGQLLLEDSENQLRTYGFKEVMWLP</sequence>
<name>A0A7L4UMX0_BALHA</name>
<dbReference type="NCBIfam" id="TIGR00121">
    <property type="entry name" value="birA_ligase"/>
    <property type="match status" value="1"/>
</dbReference>
<reference evidence="3 4" key="1">
    <citation type="submission" date="2018-05" db="EMBL/GenBank/DDBJ databases">
        <title>Genomic Encyclopedia of Type Strains, Phase IV (KMG-IV): sequencing the most valuable type-strain genomes for metagenomic binning, comparative biology and taxonomic classification.</title>
        <authorList>
            <person name="Goeker M."/>
        </authorList>
    </citation>
    <scope>NUCLEOTIDE SEQUENCE [LARGE SCALE GENOMIC DNA]</scope>
    <source>
        <strain evidence="3 4">DSM 28579</strain>
    </source>
</reference>
<organism evidence="3 4">
    <name type="scientific">Balneicella halophila</name>
    <dbReference type="NCBI Taxonomy" id="1537566"/>
    <lineage>
        <taxon>Bacteria</taxon>
        <taxon>Pseudomonadati</taxon>
        <taxon>Bacteroidota</taxon>
        <taxon>Bacteroidia</taxon>
        <taxon>Bacteroidales</taxon>
        <taxon>Balneicellaceae</taxon>
        <taxon>Balneicella</taxon>
    </lineage>
</organism>
<dbReference type="Gene3D" id="3.30.930.10">
    <property type="entry name" value="Bira Bifunctional Protein, Domain 2"/>
    <property type="match status" value="1"/>
</dbReference>
<dbReference type="InterPro" id="IPR045864">
    <property type="entry name" value="aa-tRNA-synth_II/BPL/LPL"/>
</dbReference>
<keyword evidence="1 3" id="KW-0436">Ligase</keyword>
<dbReference type="PROSITE" id="PS51733">
    <property type="entry name" value="BPL_LPL_CATALYTIC"/>
    <property type="match status" value="1"/>
</dbReference>
<comment type="caution">
    <text evidence="3">The sequence shown here is derived from an EMBL/GenBank/DDBJ whole genome shotgun (WGS) entry which is preliminary data.</text>
</comment>
<dbReference type="InterPro" id="IPR004143">
    <property type="entry name" value="BPL_LPL_catalytic"/>
</dbReference>
<keyword evidence="4" id="KW-1185">Reference proteome</keyword>
<protein>
    <submittedName>
        <fullName evidence="3">BirA family biotin operon repressor/biotin-[acetyl-CoA-carboxylase] ligase</fullName>
    </submittedName>
</protein>
<evidence type="ECO:0000313" key="4">
    <source>
        <dbReference type="Proteomes" id="UP000251835"/>
    </source>
</evidence>
<gene>
    <name evidence="3" type="ORF">C7377_1517</name>
</gene>
<dbReference type="PANTHER" id="PTHR12835">
    <property type="entry name" value="BIOTIN PROTEIN LIGASE"/>
    <property type="match status" value="1"/>
</dbReference>
<dbReference type="AlphaFoldDB" id="A0A7L4UMX0"/>
<dbReference type="OrthoDB" id="9807064at2"/>
<dbReference type="InterPro" id="IPR004408">
    <property type="entry name" value="Biotin_CoA_COase_ligase"/>
</dbReference>
<feature type="domain" description="BPL/LPL catalytic" evidence="2">
    <location>
        <begin position="3"/>
        <end position="177"/>
    </location>
</feature>
<dbReference type="PANTHER" id="PTHR12835:SF5">
    <property type="entry name" value="BIOTIN--PROTEIN LIGASE"/>
    <property type="match status" value="1"/>
</dbReference>
<dbReference type="EMBL" id="QENZ01000005">
    <property type="protein sequence ID" value="PVX49879.1"/>
    <property type="molecule type" value="Genomic_DNA"/>
</dbReference>
<proteinExistence type="predicted"/>
<evidence type="ECO:0000256" key="1">
    <source>
        <dbReference type="ARBA" id="ARBA00022598"/>
    </source>
</evidence>
<evidence type="ECO:0000259" key="2">
    <source>
        <dbReference type="PROSITE" id="PS51733"/>
    </source>
</evidence>
<dbReference type="Proteomes" id="UP000251835">
    <property type="component" value="Unassembled WGS sequence"/>
</dbReference>
<accession>A0A7L4UMX0</accession>